<gene>
    <name evidence="2" type="ORF">H8J20_21790</name>
</gene>
<proteinExistence type="predicted"/>
<dbReference type="EMBL" id="JACNYO010000028">
    <property type="protein sequence ID" value="MBC3214773.1"/>
    <property type="molecule type" value="Genomic_DNA"/>
</dbReference>
<feature type="region of interest" description="Disordered" evidence="1">
    <location>
        <begin position="16"/>
        <end position="36"/>
    </location>
</feature>
<comment type="caution">
    <text evidence="2">The sequence shown here is derived from an EMBL/GenBank/DDBJ whole genome shotgun (WGS) entry which is preliminary data.</text>
</comment>
<reference evidence="2" key="1">
    <citation type="submission" date="2020-08" db="EMBL/GenBank/DDBJ databases">
        <title>Food and environmental bacterial isolates.</title>
        <authorList>
            <person name="Richter L."/>
            <person name="Du Plessis E.M."/>
            <person name="Duvenage S."/>
            <person name="Allam M."/>
            <person name="Korsten L."/>
        </authorList>
    </citation>
    <scope>NUCLEOTIDE SEQUENCE</scope>
    <source>
        <strain evidence="2">UPMP2127</strain>
    </source>
</reference>
<sequence>MEIKAAQFVTTSGRRVLTDDGHQGMGGEADVGSSTEKQQGRVAAAIYANCEELDNRQLDEIIEWVRLFKY</sequence>
<accession>A0AAW3WUZ7</accession>
<dbReference type="RefSeq" id="WP_179253810.1">
    <property type="nucleotide sequence ID" value="NZ_JACBIV010000032.1"/>
</dbReference>
<name>A0AAW3WUZ7_SERFO</name>
<evidence type="ECO:0000313" key="2">
    <source>
        <dbReference type="EMBL" id="MBC3214773.1"/>
    </source>
</evidence>
<dbReference type="Proteomes" id="UP000659084">
    <property type="component" value="Unassembled WGS sequence"/>
</dbReference>
<evidence type="ECO:0000256" key="1">
    <source>
        <dbReference type="SAM" id="MobiDB-lite"/>
    </source>
</evidence>
<organism evidence="2 3">
    <name type="scientific">Serratia fonticola</name>
    <dbReference type="NCBI Taxonomy" id="47917"/>
    <lineage>
        <taxon>Bacteria</taxon>
        <taxon>Pseudomonadati</taxon>
        <taxon>Pseudomonadota</taxon>
        <taxon>Gammaproteobacteria</taxon>
        <taxon>Enterobacterales</taxon>
        <taxon>Yersiniaceae</taxon>
        <taxon>Serratia</taxon>
    </lineage>
</organism>
<evidence type="ECO:0000313" key="3">
    <source>
        <dbReference type="Proteomes" id="UP000659084"/>
    </source>
</evidence>
<protein>
    <submittedName>
        <fullName evidence="2">Uncharacterized protein</fullName>
    </submittedName>
</protein>
<dbReference type="AlphaFoldDB" id="A0AAW3WUZ7"/>